<evidence type="ECO:0000259" key="2">
    <source>
        <dbReference type="Pfam" id="PF00857"/>
    </source>
</evidence>
<dbReference type="RefSeq" id="WP_242164158.1">
    <property type="nucleotide sequence ID" value="NZ_JAJMLW010000001.1"/>
</dbReference>
<evidence type="ECO:0000313" key="4">
    <source>
        <dbReference type="Proteomes" id="UP001430755"/>
    </source>
</evidence>
<dbReference type="EMBL" id="JAJMLW010000001">
    <property type="protein sequence ID" value="MCI2241727.1"/>
    <property type="molecule type" value="Genomic_DNA"/>
</dbReference>
<evidence type="ECO:0000313" key="3">
    <source>
        <dbReference type="EMBL" id="MCI2241727.1"/>
    </source>
</evidence>
<keyword evidence="1 3" id="KW-0378">Hydrolase</keyword>
<dbReference type="InterPro" id="IPR036380">
    <property type="entry name" value="Isochorismatase-like_sf"/>
</dbReference>
<comment type="caution">
    <text evidence="3">The sequence shown here is derived from an EMBL/GenBank/DDBJ whole genome shotgun (WGS) entry which is preliminary data.</text>
</comment>
<reference evidence="3" key="1">
    <citation type="submission" date="2021-11" db="EMBL/GenBank/DDBJ databases">
        <title>A Novel Adlercreutzia Species, isolated from a Allomyrina dichotoma larva feces.</title>
        <authorList>
            <person name="Suh M.K."/>
        </authorList>
    </citation>
    <scope>NUCLEOTIDE SEQUENCE</scope>
    <source>
        <strain evidence="3">JBNU-10</strain>
    </source>
</reference>
<organism evidence="3 4">
    <name type="scientific">Adlercreutzia faecimuris</name>
    <dbReference type="NCBI Taxonomy" id="2897341"/>
    <lineage>
        <taxon>Bacteria</taxon>
        <taxon>Bacillati</taxon>
        <taxon>Actinomycetota</taxon>
        <taxon>Coriobacteriia</taxon>
        <taxon>Eggerthellales</taxon>
        <taxon>Eggerthellaceae</taxon>
        <taxon>Adlercreutzia</taxon>
    </lineage>
</organism>
<keyword evidence="4" id="KW-1185">Reference proteome</keyword>
<dbReference type="SUPFAM" id="SSF52499">
    <property type="entry name" value="Isochorismatase-like hydrolases"/>
    <property type="match status" value="1"/>
</dbReference>
<feature type="domain" description="Isochorismatase-like" evidence="2">
    <location>
        <begin position="8"/>
        <end position="189"/>
    </location>
</feature>
<dbReference type="InterPro" id="IPR050272">
    <property type="entry name" value="Isochorismatase-like_hydrls"/>
</dbReference>
<dbReference type="Gene3D" id="3.40.50.850">
    <property type="entry name" value="Isochorismatase-like"/>
    <property type="match status" value="1"/>
</dbReference>
<name>A0ABS9WGW2_9ACTN</name>
<dbReference type="CDD" id="cd00431">
    <property type="entry name" value="cysteine_hydrolases"/>
    <property type="match status" value="1"/>
</dbReference>
<proteinExistence type="predicted"/>
<dbReference type="PANTHER" id="PTHR43540:SF6">
    <property type="entry name" value="ISOCHORISMATASE-LIKE DOMAIN-CONTAINING PROTEIN"/>
    <property type="match status" value="1"/>
</dbReference>
<dbReference type="GO" id="GO:0016787">
    <property type="term" value="F:hydrolase activity"/>
    <property type="evidence" value="ECO:0007669"/>
    <property type="project" value="UniProtKB-KW"/>
</dbReference>
<evidence type="ECO:0000256" key="1">
    <source>
        <dbReference type="ARBA" id="ARBA00022801"/>
    </source>
</evidence>
<accession>A0ABS9WGW2</accession>
<sequence>MIDPARATLVMIDMQRGFIDPGSALCVPGAAATVGACADALAAARRQGMAVVHVRRSYAADGSDVEPARHGTWLAGGRPLCAAGDDPSTLDCPDVLTPADGERVLVKPRYSAFFGTPLDAALRRAGVDTVVLTGTAMPNCVRSTAYDALSLDYNVAVVADATSSRTPEAQAANLADLAAAGAYVLDVAELSERGLAAMPDHLAAWPGRR</sequence>
<protein>
    <submittedName>
        <fullName evidence="3">Cysteine hydrolase</fullName>
    </submittedName>
</protein>
<dbReference type="Pfam" id="PF00857">
    <property type="entry name" value="Isochorismatase"/>
    <property type="match status" value="1"/>
</dbReference>
<gene>
    <name evidence="3" type="ORF">LPT13_05060</name>
</gene>
<dbReference type="InterPro" id="IPR000868">
    <property type="entry name" value="Isochorismatase-like_dom"/>
</dbReference>
<dbReference type="PANTHER" id="PTHR43540">
    <property type="entry name" value="PEROXYUREIDOACRYLATE/UREIDOACRYLATE AMIDOHYDROLASE-RELATED"/>
    <property type="match status" value="1"/>
</dbReference>
<dbReference type="Proteomes" id="UP001430755">
    <property type="component" value="Unassembled WGS sequence"/>
</dbReference>